<dbReference type="GO" id="GO:0016300">
    <property type="term" value="F:tRNA (uridine) methyltransferase activity"/>
    <property type="evidence" value="ECO:0007669"/>
    <property type="project" value="UniProtKB-UniRule"/>
</dbReference>
<dbReference type="InterPro" id="IPR002935">
    <property type="entry name" value="SAM_O-MeTrfase"/>
</dbReference>
<feature type="binding site" evidence="4">
    <location>
        <position position="145"/>
    </location>
    <ligand>
        <name>S-adenosyl-L-methionine</name>
        <dbReference type="ChEBI" id="CHEBI:59789"/>
    </ligand>
</feature>
<evidence type="ECO:0000256" key="3">
    <source>
        <dbReference type="ARBA" id="ARBA00022691"/>
    </source>
</evidence>
<keyword evidence="4" id="KW-0819">tRNA processing</keyword>
<feature type="binding site" evidence="4">
    <location>
        <position position="51"/>
    </location>
    <ligand>
        <name>S-adenosyl-L-methionine</name>
        <dbReference type="ChEBI" id="CHEBI:59789"/>
    </ligand>
</feature>
<feature type="binding site" evidence="4">
    <location>
        <position position="99"/>
    </location>
    <ligand>
        <name>S-adenosyl-L-methionine</name>
        <dbReference type="ChEBI" id="CHEBI:59789"/>
    </ligand>
</feature>
<dbReference type="PANTHER" id="PTHR10509:SF14">
    <property type="entry name" value="CAFFEOYL-COA O-METHYLTRANSFERASE 3-RELATED"/>
    <property type="match status" value="1"/>
</dbReference>
<name>A0A1H3NH07_9FIRM</name>
<organism evidence="5 6">
    <name type="scientific">Tindallia californiensis</name>
    <dbReference type="NCBI Taxonomy" id="159292"/>
    <lineage>
        <taxon>Bacteria</taxon>
        <taxon>Bacillati</taxon>
        <taxon>Bacillota</taxon>
        <taxon>Clostridia</taxon>
        <taxon>Peptostreptococcales</taxon>
        <taxon>Tindalliaceae</taxon>
        <taxon>Tindallia</taxon>
    </lineage>
</organism>
<keyword evidence="4" id="KW-0479">Metal-binding</keyword>
<comment type="subunit">
    <text evidence="4">Homodimer.</text>
</comment>
<accession>A0A1H3NH07</accession>
<keyword evidence="4" id="KW-0460">Magnesium</keyword>
<comment type="catalytic activity">
    <reaction evidence="4">
        <text>5-hydroxyuridine(34) in tRNA + S-adenosyl-L-methionine = 5-methoxyuridine(34) in tRNA + S-adenosyl-L-homocysteine + H(+)</text>
        <dbReference type="Rhea" id="RHEA:60524"/>
        <dbReference type="Rhea" id="RHEA-COMP:13381"/>
        <dbReference type="Rhea" id="RHEA-COMP:15591"/>
        <dbReference type="ChEBI" id="CHEBI:15378"/>
        <dbReference type="ChEBI" id="CHEBI:57856"/>
        <dbReference type="ChEBI" id="CHEBI:59789"/>
        <dbReference type="ChEBI" id="CHEBI:136877"/>
        <dbReference type="ChEBI" id="CHEBI:143860"/>
    </reaction>
</comment>
<reference evidence="5 6" key="1">
    <citation type="submission" date="2016-10" db="EMBL/GenBank/DDBJ databases">
        <authorList>
            <person name="de Groot N.N."/>
        </authorList>
    </citation>
    <scope>NUCLEOTIDE SEQUENCE [LARGE SCALE GENOMIC DNA]</scope>
    <source>
        <strain evidence="5 6">APO</strain>
    </source>
</reference>
<feature type="binding site" evidence="4">
    <location>
        <position position="145"/>
    </location>
    <ligand>
        <name>Mg(2+)</name>
        <dbReference type="ChEBI" id="CHEBI:18420"/>
    </ligand>
</feature>
<dbReference type="EMBL" id="FNPV01000005">
    <property type="protein sequence ID" value="SDY88191.1"/>
    <property type="molecule type" value="Genomic_DNA"/>
</dbReference>
<dbReference type="OrthoDB" id="9799672at2"/>
<comment type="similarity">
    <text evidence="4">Belongs to the class I-like SAM-binding methyltransferase superfamily. Cation-dependent O-methyltransferase family.</text>
</comment>
<dbReference type="AlphaFoldDB" id="A0A1H3NH07"/>
<dbReference type="Pfam" id="PF01596">
    <property type="entry name" value="Methyltransf_3"/>
    <property type="match status" value="1"/>
</dbReference>
<dbReference type="InterPro" id="IPR050362">
    <property type="entry name" value="Cation-dep_OMT"/>
</dbReference>
<dbReference type="GO" id="GO:0008757">
    <property type="term" value="F:S-adenosylmethionine-dependent methyltransferase activity"/>
    <property type="evidence" value="ECO:0007669"/>
    <property type="project" value="TreeGrafter"/>
</dbReference>
<comment type="function">
    <text evidence="4">Catalyzes the methylation of 5-hydroxyuridine (ho5U) to form 5-methoxyuridine (mo5U) at position 34 in tRNAs.</text>
</comment>
<feature type="binding site" evidence="4">
    <location>
        <position position="81"/>
    </location>
    <ligand>
        <name>S-adenosyl-L-methionine</name>
        <dbReference type="ChEBI" id="CHEBI:59789"/>
    </ligand>
</feature>
<evidence type="ECO:0000313" key="6">
    <source>
        <dbReference type="Proteomes" id="UP000199230"/>
    </source>
</evidence>
<dbReference type="HAMAP" id="MF_02217">
    <property type="entry name" value="TrmR_methyltr"/>
    <property type="match status" value="1"/>
</dbReference>
<dbReference type="CDD" id="cd02440">
    <property type="entry name" value="AdoMet_MTases"/>
    <property type="match status" value="1"/>
</dbReference>
<keyword evidence="6" id="KW-1185">Reference proteome</keyword>
<keyword evidence="3 4" id="KW-0949">S-adenosyl-L-methionine</keyword>
<dbReference type="GO" id="GO:0000287">
    <property type="term" value="F:magnesium ion binding"/>
    <property type="evidence" value="ECO:0007669"/>
    <property type="project" value="UniProtKB-UniRule"/>
</dbReference>
<feature type="binding site" evidence="4">
    <location>
        <position position="171"/>
    </location>
    <ligand>
        <name>Mg(2+)</name>
        <dbReference type="ChEBI" id="CHEBI:18420"/>
    </ligand>
</feature>
<dbReference type="SUPFAM" id="SSF53335">
    <property type="entry name" value="S-adenosyl-L-methionine-dependent methyltransferases"/>
    <property type="match status" value="1"/>
</dbReference>
<keyword evidence="2 4" id="KW-0808">Transferase</keyword>
<dbReference type="EC" id="2.1.1.-" evidence="4"/>
<dbReference type="GO" id="GO:0008171">
    <property type="term" value="F:O-methyltransferase activity"/>
    <property type="evidence" value="ECO:0007669"/>
    <property type="project" value="InterPro"/>
</dbReference>
<dbReference type="InterPro" id="IPR029063">
    <property type="entry name" value="SAM-dependent_MTases_sf"/>
</dbReference>
<dbReference type="Proteomes" id="UP000199230">
    <property type="component" value="Unassembled WGS sequence"/>
</dbReference>
<evidence type="ECO:0000256" key="1">
    <source>
        <dbReference type="ARBA" id="ARBA00022603"/>
    </source>
</evidence>
<keyword evidence="1 4" id="KW-0489">Methyltransferase</keyword>
<feature type="binding site" evidence="4">
    <location>
        <position position="172"/>
    </location>
    <ligand>
        <name>Mg(2+)</name>
        <dbReference type="ChEBI" id="CHEBI:18420"/>
    </ligand>
</feature>
<dbReference type="Gene3D" id="3.40.50.150">
    <property type="entry name" value="Vaccinia Virus protein VP39"/>
    <property type="match status" value="1"/>
</dbReference>
<dbReference type="STRING" id="159292.SAMN05192546_105118"/>
<dbReference type="GO" id="GO:0030488">
    <property type="term" value="P:tRNA methylation"/>
    <property type="evidence" value="ECO:0007669"/>
    <property type="project" value="UniProtKB-UniRule"/>
</dbReference>
<gene>
    <name evidence="4" type="primary">trmR</name>
    <name evidence="5" type="ORF">SAMN05192546_105118</name>
</gene>
<dbReference type="InterPro" id="IPR043675">
    <property type="entry name" value="TrmR_methyltr"/>
</dbReference>
<dbReference type="PANTHER" id="PTHR10509">
    <property type="entry name" value="O-METHYLTRANSFERASE-RELATED"/>
    <property type="match status" value="1"/>
</dbReference>
<protein>
    <recommendedName>
        <fullName evidence="4">tRNA 5-hydroxyuridine methyltransferase</fullName>
        <ecNumber evidence="4">2.1.1.-</ecNumber>
    </recommendedName>
    <alternativeName>
        <fullName evidence="4">ho5U methyltransferase</fullName>
    </alternativeName>
</protein>
<sequence length="231" mass="25853">MLRKPIKGIVDPPGTITREYVEDYIREILPEEQGILKILMQQAQERHIPVIEPEVAALLKNIIKMSGSKKILEIGTAIGFSAILFATAAGKDASIVTIERDPDYTQEALKNIQEAKLEKTIKVIPGDALEVLPRLENIFDMVFLDGAKGHYGEMLEQSITLLKPGGLLISDNILFRGMVANDELVRRRKKTIVMRMRKYLKTITTHPQLETSILPVGDGLAISLKNQEEEI</sequence>
<proteinExistence type="inferred from homology"/>
<dbReference type="PROSITE" id="PS51682">
    <property type="entry name" value="SAM_OMT_I"/>
    <property type="match status" value="1"/>
</dbReference>
<evidence type="ECO:0000313" key="5">
    <source>
        <dbReference type="EMBL" id="SDY88191.1"/>
    </source>
</evidence>
<dbReference type="RefSeq" id="WP_093313172.1">
    <property type="nucleotide sequence ID" value="NZ_FNPV01000005.1"/>
</dbReference>
<evidence type="ECO:0000256" key="2">
    <source>
        <dbReference type="ARBA" id="ARBA00022679"/>
    </source>
</evidence>
<feature type="binding site" evidence="4">
    <location>
        <begin position="127"/>
        <end position="128"/>
    </location>
    <ligand>
        <name>S-adenosyl-L-methionine</name>
        <dbReference type="ChEBI" id="CHEBI:59789"/>
    </ligand>
</feature>
<evidence type="ECO:0000256" key="4">
    <source>
        <dbReference type="HAMAP-Rule" id="MF_02217"/>
    </source>
</evidence>